<evidence type="ECO:0008006" key="4">
    <source>
        <dbReference type="Google" id="ProtNLM"/>
    </source>
</evidence>
<dbReference type="Proteomes" id="UP000007590">
    <property type="component" value="Chromosome"/>
</dbReference>
<reference evidence="2" key="1">
    <citation type="submission" date="2012-02" db="EMBL/GenBank/DDBJ databases">
        <title>The complete genome of Solitalea canadensis DSM 3403.</title>
        <authorList>
            <consortium name="US DOE Joint Genome Institute (JGI-PGF)"/>
            <person name="Lucas S."/>
            <person name="Copeland A."/>
            <person name="Lapidus A."/>
            <person name="Glavina del Rio T."/>
            <person name="Dalin E."/>
            <person name="Tice H."/>
            <person name="Bruce D."/>
            <person name="Goodwin L."/>
            <person name="Pitluck S."/>
            <person name="Peters L."/>
            <person name="Ovchinnikova G."/>
            <person name="Lu M."/>
            <person name="Kyrpides N."/>
            <person name="Mavromatis K."/>
            <person name="Ivanova N."/>
            <person name="Brettin T."/>
            <person name="Detter J.C."/>
            <person name="Han C."/>
            <person name="Larimer F."/>
            <person name="Land M."/>
            <person name="Hauser L."/>
            <person name="Markowitz V."/>
            <person name="Cheng J.-F."/>
            <person name="Hugenholtz P."/>
            <person name="Woyke T."/>
            <person name="Wu D."/>
            <person name="Spring S."/>
            <person name="Schroeder M."/>
            <person name="Kopitz M."/>
            <person name="Brambilla E."/>
            <person name="Klenk H.-P."/>
            <person name="Eisen J.A."/>
        </authorList>
    </citation>
    <scope>NUCLEOTIDE SEQUENCE</scope>
    <source>
        <strain evidence="2">DSM 3403</strain>
    </source>
</reference>
<proteinExistence type="predicted"/>
<evidence type="ECO:0000256" key="1">
    <source>
        <dbReference type="SAM" id="SignalP"/>
    </source>
</evidence>
<dbReference type="PROSITE" id="PS51257">
    <property type="entry name" value="PROKAR_LIPOPROTEIN"/>
    <property type="match status" value="1"/>
</dbReference>
<dbReference type="KEGG" id="scn:Solca_2387"/>
<sequence length="298" mass="34572">MKTLSLYLLALLALIVYGCQKDIPTEEDIKKENKISKTIYLPIQIDQIQFPGGRTIKYYLEYENDEGDLKKVTTVPRTYDHIFSYTNGKLSETQSSWDHYQSTLGDAFATYTYLNNKIVGSISKQWEASPKPGAVPDQNGHYQDSDLVWELVTNDVSSFTWNSNWIIKRKSTRDCYNYEYDEFNMLLSHMFDGYSPTYTDQHYFHNDKNHWMKDIKNQYFIAGSLPFGGVFQKDLTRMQIMNLLGGATVPTEYNYYFESKYNEDSYPIETTVSIGSGNESPVVSAKYLFTYKKVVLNN</sequence>
<feature type="signal peptide" evidence="1">
    <location>
        <begin position="1"/>
        <end position="21"/>
    </location>
</feature>
<name>H8KUK4_SOLCM</name>
<accession>H8KUK4</accession>
<feature type="chain" id="PRO_5003613419" description="DUF4595 domain-containing protein" evidence="1">
    <location>
        <begin position="22"/>
        <end position="298"/>
    </location>
</feature>
<protein>
    <recommendedName>
        <fullName evidence="4">DUF4595 domain-containing protein</fullName>
    </recommendedName>
</protein>
<dbReference type="AlphaFoldDB" id="H8KUK4"/>
<dbReference type="OrthoDB" id="1073003at2"/>
<keyword evidence="1" id="KW-0732">Signal</keyword>
<organism evidence="2 3">
    <name type="scientific">Solitalea canadensis (strain ATCC 29591 / DSM 3403 / JCM 21819 / LMG 8368 / NBRC 15130 / NCIMB 12057 / USAM 9D)</name>
    <name type="common">Flexibacter canadensis</name>
    <dbReference type="NCBI Taxonomy" id="929556"/>
    <lineage>
        <taxon>Bacteria</taxon>
        <taxon>Pseudomonadati</taxon>
        <taxon>Bacteroidota</taxon>
        <taxon>Sphingobacteriia</taxon>
        <taxon>Sphingobacteriales</taxon>
        <taxon>Sphingobacteriaceae</taxon>
        <taxon>Solitalea</taxon>
    </lineage>
</organism>
<gene>
    <name evidence="2" type="ordered locus">Solca_2387</name>
</gene>
<evidence type="ECO:0000313" key="2">
    <source>
        <dbReference type="EMBL" id="AFD07428.1"/>
    </source>
</evidence>
<dbReference type="HOGENOM" id="CLU_939749_0_0_10"/>
<evidence type="ECO:0000313" key="3">
    <source>
        <dbReference type="Proteomes" id="UP000007590"/>
    </source>
</evidence>
<dbReference type="RefSeq" id="WP_014680655.1">
    <property type="nucleotide sequence ID" value="NC_017770.1"/>
</dbReference>
<keyword evidence="3" id="KW-1185">Reference proteome</keyword>
<dbReference type="EMBL" id="CP003349">
    <property type="protein sequence ID" value="AFD07428.1"/>
    <property type="molecule type" value="Genomic_DNA"/>
</dbReference>